<comment type="caution">
    <text evidence="2">The sequence shown here is derived from an EMBL/GenBank/DDBJ whole genome shotgun (WGS) entry which is preliminary data.</text>
</comment>
<accession>A0ABW2Q463</accession>
<evidence type="ECO:0000256" key="1">
    <source>
        <dbReference type="SAM" id="MobiDB-lite"/>
    </source>
</evidence>
<dbReference type="RefSeq" id="WP_382391534.1">
    <property type="nucleotide sequence ID" value="NZ_JBHTCQ010000001.1"/>
</dbReference>
<name>A0ABW2Q463_9MICO</name>
<dbReference type="Proteomes" id="UP001596455">
    <property type="component" value="Unassembled WGS sequence"/>
</dbReference>
<organism evidence="2 3">
    <name type="scientific">Georgenia alba</name>
    <dbReference type="NCBI Taxonomy" id="2233858"/>
    <lineage>
        <taxon>Bacteria</taxon>
        <taxon>Bacillati</taxon>
        <taxon>Actinomycetota</taxon>
        <taxon>Actinomycetes</taxon>
        <taxon>Micrococcales</taxon>
        <taxon>Bogoriellaceae</taxon>
        <taxon>Georgenia</taxon>
    </lineage>
</organism>
<feature type="compositionally biased region" description="Basic and acidic residues" evidence="1">
    <location>
        <begin position="1"/>
        <end position="23"/>
    </location>
</feature>
<evidence type="ECO:0000313" key="3">
    <source>
        <dbReference type="Proteomes" id="UP001596455"/>
    </source>
</evidence>
<dbReference type="EMBL" id="JBHTCQ010000001">
    <property type="protein sequence ID" value="MFC7404289.1"/>
    <property type="molecule type" value="Genomic_DNA"/>
</dbReference>
<sequence length="107" mass="11766">MSETKTDDQDTDARDDRSGDDTPRLGARKAARAALEQFGALSNRDVEGVVAVERDGGAWTVVLEVVEDAHVPSSADVLAEYEVQLDDDGELIAYRRGERYVRGRADR</sequence>
<feature type="region of interest" description="Disordered" evidence="1">
    <location>
        <begin position="1"/>
        <end position="29"/>
    </location>
</feature>
<gene>
    <name evidence="2" type="ORF">ACFQQL_04135</name>
</gene>
<keyword evidence="3" id="KW-1185">Reference proteome</keyword>
<dbReference type="Pfam" id="PF05800">
    <property type="entry name" value="GvpO"/>
    <property type="match status" value="1"/>
</dbReference>
<protein>
    <submittedName>
        <fullName evidence="2">Gas vesicle protein</fullName>
    </submittedName>
</protein>
<reference evidence="3" key="1">
    <citation type="journal article" date="2019" name="Int. J. Syst. Evol. Microbiol.">
        <title>The Global Catalogue of Microorganisms (GCM) 10K type strain sequencing project: providing services to taxonomists for standard genome sequencing and annotation.</title>
        <authorList>
            <consortium name="The Broad Institute Genomics Platform"/>
            <consortium name="The Broad Institute Genome Sequencing Center for Infectious Disease"/>
            <person name="Wu L."/>
            <person name="Ma J."/>
        </authorList>
    </citation>
    <scope>NUCLEOTIDE SEQUENCE [LARGE SCALE GENOMIC DNA]</scope>
    <source>
        <strain evidence="3">JCM 1490</strain>
    </source>
</reference>
<proteinExistence type="predicted"/>
<dbReference type="InterPro" id="IPR008634">
    <property type="entry name" value="Gas-vesicle_GvpO"/>
</dbReference>
<evidence type="ECO:0000313" key="2">
    <source>
        <dbReference type="EMBL" id="MFC7404289.1"/>
    </source>
</evidence>